<keyword evidence="6 11" id="KW-1133">Transmembrane helix</keyword>
<feature type="domain" description="G-protein coupled receptors family 1 profile" evidence="12">
    <location>
        <begin position="228"/>
        <end position="475"/>
    </location>
</feature>
<dbReference type="InterPro" id="IPR002131">
    <property type="entry name" value="Gphrmn_rcpt_fam"/>
</dbReference>
<dbReference type="Pfam" id="PF00001">
    <property type="entry name" value="7tm_1"/>
    <property type="match status" value="1"/>
</dbReference>
<dbReference type="PANTHER" id="PTHR24372:SF74">
    <property type="entry name" value="LP13728P"/>
    <property type="match status" value="1"/>
</dbReference>
<feature type="transmembrane region" description="Helical" evidence="11">
    <location>
        <begin position="424"/>
        <end position="446"/>
    </location>
</feature>
<evidence type="ECO:0000256" key="9">
    <source>
        <dbReference type="ARBA" id="ARBA00023170"/>
    </source>
</evidence>
<evidence type="ECO:0000256" key="10">
    <source>
        <dbReference type="ARBA" id="ARBA00023224"/>
    </source>
</evidence>
<organism evidence="13 14">
    <name type="scientific">Gnathostoma spinigerum</name>
    <dbReference type="NCBI Taxonomy" id="75299"/>
    <lineage>
        <taxon>Eukaryota</taxon>
        <taxon>Metazoa</taxon>
        <taxon>Ecdysozoa</taxon>
        <taxon>Nematoda</taxon>
        <taxon>Chromadorea</taxon>
        <taxon>Rhabditida</taxon>
        <taxon>Spirurina</taxon>
        <taxon>Gnathostomatomorpha</taxon>
        <taxon>Gnathostomatoidea</taxon>
        <taxon>Gnathostomatidae</taxon>
        <taxon>Gnathostoma</taxon>
    </lineage>
</organism>
<feature type="transmembrane region" description="Helical" evidence="11">
    <location>
        <begin position="458"/>
        <end position="478"/>
    </location>
</feature>
<proteinExistence type="predicted"/>
<keyword evidence="10" id="KW-0807">Transducer</keyword>
<evidence type="ECO:0000313" key="14">
    <source>
        <dbReference type="Proteomes" id="UP001608902"/>
    </source>
</evidence>
<dbReference type="PRINTS" id="PR00373">
    <property type="entry name" value="GLYCHORMONER"/>
</dbReference>
<evidence type="ECO:0000256" key="7">
    <source>
        <dbReference type="ARBA" id="ARBA00023040"/>
    </source>
</evidence>
<evidence type="ECO:0000256" key="8">
    <source>
        <dbReference type="ARBA" id="ARBA00023136"/>
    </source>
</evidence>
<keyword evidence="8 11" id="KW-0472">Membrane</keyword>
<dbReference type="InterPro" id="IPR032675">
    <property type="entry name" value="LRR_dom_sf"/>
</dbReference>
<keyword evidence="5" id="KW-0677">Repeat</keyword>
<dbReference type="AlphaFoldDB" id="A0ABD6EFG2"/>
<gene>
    <name evidence="13" type="ORF">AB6A40_002352</name>
</gene>
<keyword evidence="7" id="KW-0297">G-protein coupled receptor</keyword>
<protein>
    <recommendedName>
        <fullName evidence="12">G-protein coupled receptors family 1 profile domain-containing protein</fullName>
    </recommendedName>
</protein>
<feature type="transmembrane region" description="Helical" evidence="11">
    <location>
        <begin position="334"/>
        <end position="359"/>
    </location>
</feature>
<accession>A0ABD6EFG2</accession>
<dbReference type="InterPro" id="IPR000276">
    <property type="entry name" value="GPCR_Rhodpsn"/>
</dbReference>
<dbReference type="Gene3D" id="3.80.10.10">
    <property type="entry name" value="Ribonuclease Inhibitor"/>
    <property type="match status" value="1"/>
</dbReference>
<reference evidence="13 14" key="1">
    <citation type="submission" date="2024-08" db="EMBL/GenBank/DDBJ databases">
        <title>Gnathostoma spinigerum genome.</title>
        <authorList>
            <person name="Gonzalez-Bertolin B."/>
            <person name="Monzon S."/>
            <person name="Zaballos A."/>
            <person name="Jimenez P."/>
            <person name="Dekumyoy P."/>
            <person name="Varona S."/>
            <person name="Cuesta I."/>
            <person name="Sumanam S."/>
            <person name="Adisakwattana P."/>
            <person name="Gasser R.B."/>
            <person name="Hernandez-Gonzalez A."/>
            <person name="Young N.D."/>
            <person name="Perteguer M.J."/>
        </authorList>
    </citation>
    <scope>NUCLEOTIDE SEQUENCE [LARGE SCALE GENOMIC DNA]</scope>
    <source>
        <strain evidence="13">AL3</strain>
        <tissue evidence="13">Liver</tissue>
    </source>
</reference>
<evidence type="ECO:0000256" key="3">
    <source>
        <dbReference type="ARBA" id="ARBA00022614"/>
    </source>
</evidence>
<evidence type="ECO:0000256" key="4">
    <source>
        <dbReference type="ARBA" id="ARBA00022692"/>
    </source>
</evidence>
<feature type="transmembrane region" description="Helical" evidence="11">
    <location>
        <begin position="216"/>
        <end position="236"/>
    </location>
</feature>
<keyword evidence="2" id="KW-1003">Cell membrane</keyword>
<keyword evidence="9" id="KW-0675">Receptor</keyword>
<keyword evidence="14" id="KW-1185">Reference proteome</keyword>
<evidence type="ECO:0000256" key="1">
    <source>
        <dbReference type="ARBA" id="ARBA00004651"/>
    </source>
</evidence>
<evidence type="ECO:0000259" key="12">
    <source>
        <dbReference type="PROSITE" id="PS50262"/>
    </source>
</evidence>
<dbReference type="InterPro" id="IPR017452">
    <property type="entry name" value="GPCR_Rhodpsn_7TM"/>
</dbReference>
<dbReference type="Gene3D" id="1.20.1070.10">
    <property type="entry name" value="Rhodopsin 7-helix transmembrane proteins"/>
    <property type="match status" value="1"/>
</dbReference>
<comment type="subcellular location">
    <subcellularLocation>
        <location evidence="1">Cell membrane</location>
        <topology evidence="1">Multi-pass membrane protein</topology>
    </subcellularLocation>
</comment>
<evidence type="ECO:0000256" key="5">
    <source>
        <dbReference type="ARBA" id="ARBA00022737"/>
    </source>
</evidence>
<evidence type="ECO:0000256" key="2">
    <source>
        <dbReference type="ARBA" id="ARBA00022475"/>
    </source>
</evidence>
<dbReference type="PANTHER" id="PTHR24372">
    <property type="entry name" value="GLYCOPROTEIN HORMONE RECEPTOR"/>
    <property type="match status" value="1"/>
</dbReference>
<dbReference type="PRINTS" id="PR00237">
    <property type="entry name" value="GPCRRHODOPSN"/>
</dbReference>
<feature type="transmembrane region" description="Helical" evidence="11">
    <location>
        <begin position="290"/>
        <end position="313"/>
    </location>
</feature>
<sequence>MSMDSFVDLELINSIDLSRTAISELPTNGLKKLENLRLEGTVNLKKMPPILAFTSLQNVEFTYPYHCCLFKHASKEIGLVGKEYEENLEEIRFRECAEQAEELKRKSLSSRYRRAFESFRHRRRRIPDESVENPLDFTEFLRWIDTASDVEILVEGDDDDDELQRNPFEADDIGRLITFNCTTSAVTDFFSSIKCSPTPDELNPCENVVGYQFLRWAIWFVWISAIIGNVGVWIVLATAWDRRMRVHYFFMANLSAADLFTGIYLGMLAVEDARTSDEYYNHAVEWQTGIGCQVAGFISVFASEISILSMFFIAFEMRYNTSNAFYGKRLKEKIAYGCMFGAYLFAFFMAILPIVGVSTYTRTSVCLPLSIEDSFDRGYLIFGLIFNLLAFFGMAVSYIQIVVMLRNPDQPRRSEDAAIVTKMAILVGTDMLCWFPTLFFGLTAAMNYPLINISVAKIFLVLFYPINAFMNPFLYVFFTKVVHKTVRPRAVSLLKRISVPSMVANDRTITSLSNFYHRFPPVQRIFKSEDSLLQKASASLVSVGSNRSICSNCEANRR</sequence>
<keyword evidence="3" id="KW-0433">Leucine-rich repeat</keyword>
<dbReference type="Proteomes" id="UP001608902">
    <property type="component" value="Unassembled WGS sequence"/>
</dbReference>
<evidence type="ECO:0000256" key="6">
    <source>
        <dbReference type="ARBA" id="ARBA00022989"/>
    </source>
</evidence>
<dbReference type="GO" id="GO:0004930">
    <property type="term" value="F:G protein-coupled receptor activity"/>
    <property type="evidence" value="ECO:0007669"/>
    <property type="project" value="UniProtKB-KW"/>
</dbReference>
<dbReference type="EMBL" id="JBGFUD010001029">
    <property type="protein sequence ID" value="MFH4975643.1"/>
    <property type="molecule type" value="Genomic_DNA"/>
</dbReference>
<keyword evidence="4 11" id="KW-0812">Transmembrane</keyword>
<evidence type="ECO:0000256" key="11">
    <source>
        <dbReference type="SAM" id="Phobius"/>
    </source>
</evidence>
<dbReference type="SUPFAM" id="SSF81321">
    <property type="entry name" value="Family A G protein-coupled receptor-like"/>
    <property type="match status" value="1"/>
</dbReference>
<evidence type="ECO:0000313" key="13">
    <source>
        <dbReference type="EMBL" id="MFH4975643.1"/>
    </source>
</evidence>
<dbReference type="PROSITE" id="PS50262">
    <property type="entry name" value="G_PROTEIN_RECEP_F1_2"/>
    <property type="match status" value="1"/>
</dbReference>
<feature type="transmembrane region" description="Helical" evidence="11">
    <location>
        <begin position="248"/>
        <end position="270"/>
    </location>
</feature>
<comment type="caution">
    <text evidence="13">The sequence shown here is derived from an EMBL/GenBank/DDBJ whole genome shotgun (WGS) entry which is preliminary data.</text>
</comment>
<dbReference type="GO" id="GO:0005886">
    <property type="term" value="C:plasma membrane"/>
    <property type="evidence" value="ECO:0007669"/>
    <property type="project" value="UniProtKB-SubCell"/>
</dbReference>
<name>A0ABD6EFG2_9BILA</name>
<feature type="transmembrane region" description="Helical" evidence="11">
    <location>
        <begin position="379"/>
        <end position="403"/>
    </location>
</feature>